<dbReference type="Gene3D" id="1.20.120.450">
    <property type="entry name" value="dinb family like domain"/>
    <property type="match status" value="1"/>
</dbReference>
<gene>
    <name evidence="2" type="ORF">DL897_10810</name>
</gene>
<name>A0A364K4A5_9BACL</name>
<dbReference type="InterPro" id="IPR024775">
    <property type="entry name" value="DinB-like"/>
</dbReference>
<proteinExistence type="predicted"/>
<organism evidence="2 3">
    <name type="scientific">Thermoflavimicrobium daqui</name>
    <dbReference type="NCBI Taxonomy" id="2137476"/>
    <lineage>
        <taxon>Bacteria</taxon>
        <taxon>Bacillati</taxon>
        <taxon>Bacillota</taxon>
        <taxon>Bacilli</taxon>
        <taxon>Bacillales</taxon>
        <taxon>Thermoactinomycetaceae</taxon>
        <taxon>Thermoflavimicrobium</taxon>
    </lineage>
</organism>
<dbReference type="EMBL" id="QJKK01000005">
    <property type="protein sequence ID" value="RAL24167.1"/>
    <property type="molecule type" value="Genomic_DNA"/>
</dbReference>
<comment type="caution">
    <text evidence="2">The sequence shown here is derived from an EMBL/GenBank/DDBJ whole genome shotgun (WGS) entry which is preliminary data.</text>
</comment>
<dbReference type="AlphaFoldDB" id="A0A364K4A5"/>
<reference evidence="2 3" key="1">
    <citation type="submission" date="2018-06" db="EMBL/GenBank/DDBJ databases">
        <title>Thermoflavimicrobium daqus sp. nov., a thermophilic microbe isolated from Moutai-flavour Daqu.</title>
        <authorList>
            <person name="Wang X."/>
            <person name="Zhou H."/>
        </authorList>
    </citation>
    <scope>NUCLEOTIDE SEQUENCE [LARGE SCALE GENOMIC DNA]</scope>
    <source>
        <strain evidence="2 3">FBKL4.011</strain>
    </source>
</reference>
<dbReference type="SUPFAM" id="SSF109854">
    <property type="entry name" value="DinB/YfiT-like putative metalloenzymes"/>
    <property type="match status" value="1"/>
</dbReference>
<feature type="domain" description="DinB-like" evidence="1">
    <location>
        <begin position="21"/>
        <end position="163"/>
    </location>
</feature>
<dbReference type="Pfam" id="PF12867">
    <property type="entry name" value="DinB_2"/>
    <property type="match status" value="1"/>
</dbReference>
<dbReference type="InterPro" id="IPR034660">
    <property type="entry name" value="DinB/YfiT-like"/>
</dbReference>
<protein>
    <recommendedName>
        <fullName evidence="1">DinB-like domain-containing protein</fullName>
    </recommendedName>
</protein>
<sequence>MNTQEVLETFSSLTGYYANELEKYSTEQLTWKPTPIEWSIAQVYQHLIDSTRYFFLQIEHCARGEKADWGEKTDVGKEVFAKGEFPNIRVKLPNDSRFVPDNPTDKNAIKQQLFLVIEKMKELEPTISSIPKDRTRKHLVFGHLTAEEWFQLIPMHVKHHLRQKERLDQQIFY</sequence>
<dbReference type="OrthoDB" id="1495892at2"/>
<evidence type="ECO:0000259" key="1">
    <source>
        <dbReference type="Pfam" id="PF12867"/>
    </source>
</evidence>
<evidence type="ECO:0000313" key="2">
    <source>
        <dbReference type="EMBL" id="RAL24167.1"/>
    </source>
</evidence>
<accession>A0A364K4A5</accession>
<keyword evidence="3" id="KW-1185">Reference proteome</keyword>
<dbReference type="Proteomes" id="UP000251213">
    <property type="component" value="Unassembled WGS sequence"/>
</dbReference>
<dbReference type="RefSeq" id="WP_113659160.1">
    <property type="nucleotide sequence ID" value="NZ_KZ845667.1"/>
</dbReference>
<reference evidence="2 3" key="2">
    <citation type="submission" date="2018-06" db="EMBL/GenBank/DDBJ databases">
        <authorList>
            <person name="Zhirakovskaya E."/>
        </authorList>
    </citation>
    <scope>NUCLEOTIDE SEQUENCE [LARGE SCALE GENOMIC DNA]</scope>
    <source>
        <strain evidence="2 3">FBKL4.011</strain>
    </source>
</reference>
<evidence type="ECO:0000313" key="3">
    <source>
        <dbReference type="Proteomes" id="UP000251213"/>
    </source>
</evidence>